<evidence type="ECO:0000256" key="5">
    <source>
        <dbReference type="ARBA" id="ARBA00023125"/>
    </source>
</evidence>
<dbReference type="NCBIfam" id="TIGR01950">
    <property type="entry name" value="SoxR"/>
    <property type="match status" value="1"/>
</dbReference>
<comment type="caution">
    <text evidence="7">The sequence shown here is derived from an EMBL/GenBank/DDBJ whole genome shotgun (WGS) entry which is preliminary data.</text>
</comment>
<dbReference type="Gene3D" id="1.10.1660.10">
    <property type="match status" value="1"/>
</dbReference>
<dbReference type="InterPro" id="IPR047057">
    <property type="entry name" value="MerR_fam"/>
</dbReference>
<keyword evidence="2" id="KW-0001">2Fe-2S</keyword>
<keyword evidence="4" id="KW-0411">Iron-sulfur</keyword>
<dbReference type="RefSeq" id="WP_265675688.1">
    <property type="nucleotide sequence ID" value="NZ_JAKRRY010000019.1"/>
</dbReference>
<evidence type="ECO:0000259" key="6">
    <source>
        <dbReference type="PROSITE" id="PS50937"/>
    </source>
</evidence>
<dbReference type="InterPro" id="IPR009061">
    <property type="entry name" value="DNA-bd_dom_put_sf"/>
</dbReference>
<dbReference type="EMBL" id="JAKRRY010000019">
    <property type="protein sequence ID" value="MCW8347155.1"/>
    <property type="molecule type" value="Genomic_DNA"/>
</dbReference>
<gene>
    <name evidence="7" type="primary">soxR</name>
    <name evidence="7" type="ORF">MD535_14210</name>
</gene>
<dbReference type="CDD" id="cd01110">
    <property type="entry name" value="HTH_SoxR"/>
    <property type="match status" value="1"/>
</dbReference>
<reference evidence="7" key="1">
    <citation type="submission" date="2022-02" db="EMBL/GenBank/DDBJ databases">
        <title>Vibrio sp. nov, a new bacterium isolated from seawater.</title>
        <authorList>
            <person name="Yuan Y."/>
        </authorList>
    </citation>
    <scope>NUCLEOTIDE SEQUENCE</scope>
    <source>
        <strain evidence="7">ZSDZ65</strain>
    </source>
</reference>
<proteinExistence type="predicted"/>
<dbReference type="PANTHER" id="PTHR30204">
    <property type="entry name" value="REDOX-CYCLING DRUG-SENSING TRANSCRIPTIONAL ACTIVATOR SOXR"/>
    <property type="match status" value="1"/>
</dbReference>
<dbReference type="SMART" id="SM00422">
    <property type="entry name" value="HTH_MERR"/>
    <property type="match status" value="1"/>
</dbReference>
<dbReference type="SUPFAM" id="SSF46955">
    <property type="entry name" value="Putative DNA-binding domain"/>
    <property type="match status" value="1"/>
</dbReference>
<evidence type="ECO:0000256" key="1">
    <source>
        <dbReference type="ARBA" id="ARBA00014474"/>
    </source>
</evidence>
<evidence type="ECO:0000313" key="7">
    <source>
        <dbReference type="EMBL" id="MCW8347155.1"/>
    </source>
</evidence>
<dbReference type="PROSITE" id="PS50937">
    <property type="entry name" value="HTH_MERR_2"/>
    <property type="match status" value="1"/>
</dbReference>
<evidence type="ECO:0000256" key="3">
    <source>
        <dbReference type="ARBA" id="ARBA00023004"/>
    </source>
</evidence>
<dbReference type="GO" id="GO:0006979">
    <property type="term" value="P:response to oxidative stress"/>
    <property type="evidence" value="ECO:0007669"/>
    <property type="project" value="InterPro"/>
</dbReference>
<dbReference type="GO" id="GO:0051537">
    <property type="term" value="F:2 iron, 2 sulfur cluster binding"/>
    <property type="evidence" value="ECO:0007669"/>
    <property type="project" value="UniProtKB-KW"/>
</dbReference>
<keyword evidence="5" id="KW-0238">DNA-binding</keyword>
<evidence type="ECO:0000256" key="2">
    <source>
        <dbReference type="ARBA" id="ARBA00022714"/>
    </source>
</evidence>
<feature type="domain" description="HTH merR-type" evidence="6">
    <location>
        <begin position="1"/>
        <end position="70"/>
    </location>
</feature>
<dbReference type="PANTHER" id="PTHR30204:SF0">
    <property type="entry name" value="REDOX-SENSITIVE TRANSCRIPTIONAL ACTIVATOR SOXR"/>
    <property type="match status" value="1"/>
</dbReference>
<dbReference type="GO" id="GO:0003677">
    <property type="term" value="F:DNA binding"/>
    <property type="evidence" value="ECO:0007669"/>
    <property type="project" value="UniProtKB-KW"/>
</dbReference>
<dbReference type="GO" id="GO:0046872">
    <property type="term" value="F:metal ion binding"/>
    <property type="evidence" value="ECO:0007669"/>
    <property type="project" value="UniProtKB-KW"/>
</dbReference>
<evidence type="ECO:0000256" key="4">
    <source>
        <dbReference type="ARBA" id="ARBA00023014"/>
    </source>
</evidence>
<dbReference type="GO" id="GO:0003700">
    <property type="term" value="F:DNA-binding transcription factor activity"/>
    <property type="evidence" value="ECO:0007669"/>
    <property type="project" value="InterPro"/>
</dbReference>
<name>A0A9X3CPT2_9VIBR</name>
<sequence length="147" mass="16463">MELSVGQVAKRADIAISAIHFYEKKGLIACHRNTGNQRRYDGSVLRRIAVIKTGQQLGMTLEEIKLAMSALPIRRAPSQSEWERMAREWQHSLDEKITLMSRLRDELGECIGCGCLSLTKCKLRNPEDELASQGAGPVLWAKPKTSN</sequence>
<accession>A0A9X3CPT2</accession>
<keyword evidence="8" id="KW-1185">Reference proteome</keyword>
<dbReference type="PROSITE" id="PS00552">
    <property type="entry name" value="HTH_MERR_1"/>
    <property type="match status" value="1"/>
</dbReference>
<dbReference type="Pfam" id="PF13411">
    <property type="entry name" value="MerR_1"/>
    <property type="match status" value="1"/>
</dbReference>
<keyword evidence="2" id="KW-0479">Metal-binding</keyword>
<organism evidence="7 8">
    <name type="scientific">Vibrio qingdaonensis</name>
    <dbReference type="NCBI Taxonomy" id="2829491"/>
    <lineage>
        <taxon>Bacteria</taxon>
        <taxon>Pseudomonadati</taxon>
        <taxon>Pseudomonadota</taxon>
        <taxon>Gammaproteobacteria</taxon>
        <taxon>Vibrionales</taxon>
        <taxon>Vibrionaceae</taxon>
        <taxon>Vibrio</taxon>
    </lineage>
</organism>
<dbReference type="InterPro" id="IPR010211">
    <property type="entry name" value="Redox-sen_tscrpt-act_SoxR"/>
</dbReference>
<dbReference type="PRINTS" id="PR00040">
    <property type="entry name" value="HTHMERR"/>
</dbReference>
<dbReference type="Proteomes" id="UP001155587">
    <property type="component" value="Unassembled WGS sequence"/>
</dbReference>
<evidence type="ECO:0000313" key="8">
    <source>
        <dbReference type="Proteomes" id="UP001155587"/>
    </source>
</evidence>
<protein>
    <recommendedName>
        <fullName evidence="1">Redox-sensitive transcriptional activator SoxR</fullName>
    </recommendedName>
</protein>
<dbReference type="InterPro" id="IPR000551">
    <property type="entry name" value="MerR-type_HTH_dom"/>
</dbReference>
<dbReference type="AlphaFoldDB" id="A0A9X3CPT2"/>
<keyword evidence="3" id="KW-0408">Iron</keyword>